<organism evidence="2 3">
    <name type="scientific">Saitoella complicata (strain BCRC 22490 / CBS 7301 / JCM 7358 / NBRC 10748 / NRRL Y-17804)</name>
    <dbReference type="NCBI Taxonomy" id="698492"/>
    <lineage>
        <taxon>Eukaryota</taxon>
        <taxon>Fungi</taxon>
        <taxon>Dikarya</taxon>
        <taxon>Ascomycota</taxon>
        <taxon>Taphrinomycotina</taxon>
        <taxon>Taphrinomycotina incertae sedis</taxon>
        <taxon>Saitoella</taxon>
    </lineage>
</organism>
<proteinExistence type="predicted"/>
<reference evidence="2 3" key="2">
    <citation type="journal article" date="2014" name="J. Gen. Appl. Microbiol.">
        <title>The early diverging ascomycetous budding yeast Saitoella complicata has three histone deacetylases belonging to the Clr6, Hos2, and Rpd3 lineages.</title>
        <authorList>
            <person name="Nishida H."/>
            <person name="Matsumoto T."/>
            <person name="Kondo S."/>
            <person name="Hamamoto M."/>
            <person name="Yoshikawa H."/>
        </authorList>
    </citation>
    <scope>NUCLEOTIDE SEQUENCE [LARGE SCALE GENOMIC DNA]</scope>
    <source>
        <strain evidence="2 3">NRRL Y-17804</strain>
    </source>
</reference>
<reference evidence="2 3" key="1">
    <citation type="journal article" date="2011" name="J. Gen. Appl. Microbiol.">
        <title>Draft genome sequencing of the enigmatic yeast Saitoella complicata.</title>
        <authorList>
            <person name="Nishida H."/>
            <person name="Hamamoto M."/>
            <person name="Sugiyama J."/>
        </authorList>
    </citation>
    <scope>NUCLEOTIDE SEQUENCE [LARGE SCALE GENOMIC DNA]</scope>
    <source>
        <strain evidence="2 3">NRRL Y-17804</strain>
    </source>
</reference>
<reference evidence="2 3" key="3">
    <citation type="journal article" date="2015" name="Genome Announc.">
        <title>Draft Genome Sequence of the Archiascomycetous Yeast Saitoella complicata.</title>
        <authorList>
            <person name="Yamauchi K."/>
            <person name="Kondo S."/>
            <person name="Hamamoto M."/>
            <person name="Takahashi Y."/>
            <person name="Ogura Y."/>
            <person name="Hayashi T."/>
            <person name="Nishida H."/>
        </authorList>
    </citation>
    <scope>NUCLEOTIDE SEQUENCE [LARGE SCALE GENOMIC DNA]</scope>
    <source>
        <strain evidence="2 3">NRRL Y-17804</strain>
    </source>
</reference>
<feature type="compositionally biased region" description="Basic and acidic residues" evidence="1">
    <location>
        <begin position="7"/>
        <end position="33"/>
    </location>
</feature>
<sequence>MCCHGAGVEKHEDTEPGRERQPLGKVDADKSRQIWDKERVPSSSPFMLIDVDPAVYGDDKTNHQTLEEGCVQLHTTESKASTTAITS</sequence>
<keyword evidence="3" id="KW-1185">Reference proteome</keyword>
<dbReference type="EMBL" id="BACD03000023">
    <property type="protein sequence ID" value="GAO49552.1"/>
    <property type="molecule type" value="Genomic_DNA"/>
</dbReference>
<accession>A0A0E9NI55</accession>
<protein>
    <submittedName>
        <fullName evidence="2">Uncharacterized protein</fullName>
    </submittedName>
</protein>
<dbReference type="AlphaFoldDB" id="A0A0E9NI55"/>
<name>A0A0E9NI55_SAICN</name>
<feature type="region of interest" description="Disordered" evidence="1">
    <location>
        <begin position="1"/>
        <end position="33"/>
    </location>
</feature>
<evidence type="ECO:0000313" key="3">
    <source>
        <dbReference type="Proteomes" id="UP000033140"/>
    </source>
</evidence>
<dbReference type="Proteomes" id="UP000033140">
    <property type="component" value="Unassembled WGS sequence"/>
</dbReference>
<comment type="caution">
    <text evidence="2">The sequence shown here is derived from an EMBL/GenBank/DDBJ whole genome shotgun (WGS) entry which is preliminary data.</text>
</comment>
<evidence type="ECO:0000256" key="1">
    <source>
        <dbReference type="SAM" id="MobiDB-lite"/>
    </source>
</evidence>
<gene>
    <name evidence="2" type="ORF">G7K_3701-t1</name>
</gene>
<evidence type="ECO:0000313" key="2">
    <source>
        <dbReference type="EMBL" id="GAO49552.1"/>
    </source>
</evidence>